<evidence type="ECO:0000256" key="4">
    <source>
        <dbReference type="ARBA" id="ARBA00013346"/>
    </source>
</evidence>
<comment type="caution">
    <text evidence="12">The sequence shown here is derived from an EMBL/GenBank/DDBJ whole genome shotgun (WGS) entry which is preliminary data.</text>
</comment>
<comment type="subcellular location">
    <subcellularLocation>
        <location evidence="1">Cytoplasm</location>
    </subcellularLocation>
</comment>
<evidence type="ECO:0000256" key="5">
    <source>
        <dbReference type="ARBA" id="ARBA00022490"/>
    </source>
</evidence>
<accession>A0ABT1PLQ3</accession>
<keyword evidence="13" id="KW-1185">Reference proteome</keyword>
<dbReference type="InterPro" id="IPR026448">
    <property type="entry name" value="Methyltr_grasp"/>
</dbReference>
<comment type="similarity">
    <text evidence="2">Belongs to the methyltransferase superfamily. L-isoaspartyl/D-aspartyl protein methyltransferase family.</text>
</comment>
<keyword evidence="6 12" id="KW-0489">Methyltransferase</keyword>
<evidence type="ECO:0000256" key="2">
    <source>
        <dbReference type="ARBA" id="ARBA00005369"/>
    </source>
</evidence>
<keyword evidence="5" id="KW-0963">Cytoplasm</keyword>
<evidence type="ECO:0000256" key="9">
    <source>
        <dbReference type="ARBA" id="ARBA00030757"/>
    </source>
</evidence>
<evidence type="ECO:0000256" key="10">
    <source>
        <dbReference type="ARBA" id="ARBA00031323"/>
    </source>
</evidence>
<dbReference type="InterPro" id="IPR029063">
    <property type="entry name" value="SAM-dependent_MTases_sf"/>
</dbReference>
<evidence type="ECO:0000256" key="11">
    <source>
        <dbReference type="ARBA" id="ARBA00031350"/>
    </source>
</evidence>
<dbReference type="RefSeq" id="WP_255932449.1">
    <property type="nucleotide sequence ID" value="NZ_JANFNH010000060.1"/>
</dbReference>
<dbReference type="EMBL" id="JANFNH010000060">
    <property type="protein sequence ID" value="MCQ4046280.1"/>
    <property type="molecule type" value="Genomic_DNA"/>
</dbReference>
<protein>
    <recommendedName>
        <fullName evidence="4">Protein-L-isoaspartate O-methyltransferase</fullName>
        <ecNumber evidence="3">2.1.1.77</ecNumber>
    </recommendedName>
    <alternativeName>
        <fullName evidence="11">L-isoaspartyl protein carboxyl methyltransferase</fullName>
    </alternativeName>
    <alternativeName>
        <fullName evidence="9">Protein L-isoaspartyl methyltransferase</fullName>
    </alternativeName>
    <alternativeName>
        <fullName evidence="10">Protein-beta-aspartate methyltransferase</fullName>
    </alternativeName>
</protein>
<dbReference type="CDD" id="cd02440">
    <property type="entry name" value="AdoMet_MTases"/>
    <property type="match status" value="1"/>
</dbReference>
<evidence type="ECO:0000256" key="3">
    <source>
        <dbReference type="ARBA" id="ARBA00011890"/>
    </source>
</evidence>
<dbReference type="Proteomes" id="UP001206206">
    <property type="component" value="Unassembled WGS sequence"/>
</dbReference>
<organism evidence="12 13">
    <name type="scientific">Streptantibioticus rubrisoli</name>
    <dbReference type="NCBI Taxonomy" id="1387313"/>
    <lineage>
        <taxon>Bacteria</taxon>
        <taxon>Bacillati</taxon>
        <taxon>Actinomycetota</taxon>
        <taxon>Actinomycetes</taxon>
        <taxon>Kitasatosporales</taxon>
        <taxon>Streptomycetaceae</taxon>
        <taxon>Streptantibioticus</taxon>
    </lineage>
</organism>
<evidence type="ECO:0000313" key="12">
    <source>
        <dbReference type="EMBL" id="MCQ4046280.1"/>
    </source>
</evidence>
<dbReference type="Pfam" id="PF01135">
    <property type="entry name" value="PCMT"/>
    <property type="match status" value="1"/>
</dbReference>
<dbReference type="PANTHER" id="PTHR11579">
    <property type="entry name" value="PROTEIN-L-ISOASPARTATE O-METHYLTRANSFERASE"/>
    <property type="match status" value="1"/>
</dbReference>
<dbReference type="Gene3D" id="3.40.50.150">
    <property type="entry name" value="Vaccinia Virus protein VP39"/>
    <property type="match status" value="1"/>
</dbReference>
<dbReference type="SUPFAM" id="SSF53335">
    <property type="entry name" value="S-adenosyl-L-methionine-dependent methyltransferases"/>
    <property type="match status" value="1"/>
</dbReference>
<dbReference type="PANTHER" id="PTHR11579:SF0">
    <property type="entry name" value="PROTEIN-L-ISOASPARTATE(D-ASPARTATE) O-METHYLTRANSFERASE"/>
    <property type="match status" value="1"/>
</dbReference>
<keyword evidence="8" id="KW-0949">S-adenosyl-L-methionine</keyword>
<dbReference type="EC" id="2.1.1.77" evidence="3"/>
<reference evidence="12 13" key="1">
    <citation type="submission" date="2022-06" db="EMBL/GenBank/DDBJ databases">
        <title>Draft genome sequence of type strain Streptomyces rubrisoli DSM 42083.</title>
        <authorList>
            <person name="Duangmal K."/>
            <person name="Klaysubun C."/>
        </authorList>
    </citation>
    <scope>NUCLEOTIDE SEQUENCE [LARGE SCALE GENOMIC DNA]</scope>
    <source>
        <strain evidence="12 13">DSM 42083</strain>
    </source>
</reference>
<gene>
    <name evidence="12" type="primary">tgmC</name>
    <name evidence="12" type="ORF">NON19_30590</name>
</gene>
<name>A0ABT1PLQ3_9ACTN</name>
<evidence type="ECO:0000256" key="1">
    <source>
        <dbReference type="ARBA" id="ARBA00004496"/>
    </source>
</evidence>
<evidence type="ECO:0000256" key="8">
    <source>
        <dbReference type="ARBA" id="ARBA00022691"/>
    </source>
</evidence>
<dbReference type="GO" id="GO:0032259">
    <property type="term" value="P:methylation"/>
    <property type="evidence" value="ECO:0007669"/>
    <property type="project" value="UniProtKB-KW"/>
</dbReference>
<dbReference type="NCBIfam" id="TIGR04188">
    <property type="entry name" value="methyltr_grsp"/>
    <property type="match status" value="1"/>
</dbReference>
<proteinExistence type="inferred from homology"/>
<keyword evidence="7" id="KW-0808">Transferase</keyword>
<evidence type="ECO:0000256" key="6">
    <source>
        <dbReference type="ARBA" id="ARBA00022603"/>
    </source>
</evidence>
<evidence type="ECO:0000256" key="7">
    <source>
        <dbReference type="ARBA" id="ARBA00022679"/>
    </source>
</evidence>
<sequence length="379" mass="40953">MTTDPAALRRALADHIAESGSLTDPAWRAAVENIPREMFLGPAIFRPNGTAWEPMRRDQADEDEWLRLAYRDQTWVTQVEGIDAAAADAPLSGSPTSSSTLPSLVVRMLEVANISDTDNVLEIGTGTGYSTAIMCHRLGAERVTSIEYDQGVADHAAATLQQIGYAPTLVVGDGLHGHKPGAPYDALVATCAVRTIPFSWMVQVREGGTITTTVSGWMLASGLVRLTLTEDGGASGRFTGDQVSYMLARPHERPPHPAYFQHDGTVRECRIDPNELESWTGRFLAQLAAPSAELMTTGDGVILWDVATGSQAWTEPAGDTWTVHQHGPLQLWDQVEDAIATWQKAGAPDQSAFGMTVTPDHTQHVWINDPAGPSWPLPV</sequence>
<evidence type="ECO:0000313" key="13">
    <source>
        <dbReference type="Proteomes" id="UP001206206"/>
    </source>
</evidence>
<dbReference type="GO" id="GO:0008168">
    <property type="term" value="F:methyltransferase activity"/>
    <property type="evidence" value="ECO:0007669"/>
    <property type="project" value="UniProtKB-KW"/>
</dbReference>
<dbReference type="InterPro" id="IPR000682">
    <property type="entry name" value="PCMT"/>
</dbReference>